<dbReference type="RefSeq" id="WP_020878588.1">
    <property type="nucleotide sequence ID" value="NZ_ATHJ01000121.1"/>
</dbReference>
<evidence type="ECO:0000313" key="2">
    <source>
        <dbReference type="EMBL" id="EPR34114.1"/>
    </source>
</evidence>
<comment type="caution">
    <text evidence="2">The sequence shown here is derived from an EMBL/GenBank/DDBJ whole genome shotgun (WGS) entry which is preliminary data.</text>
</comment>
<reference evidence="2 3" key="1">
    <citation type="journal article" date="2013" name="Genome Announc.">
        <title>Draft genome sequences for three mercury-methylating, sulfate-reducing bacteria.</title>
        <authorList>
            <person name="Brown S.D."/>
            <person name="Hurt R.A.Jr."/>
            <person name="Gilmour C.C."/>
            <person name="Elias D.A."/>
        </authorList>
    </citation>
    <scope>NUCLEOTIDE SEQUENCE [LARGE SCALE GENOMIC DNA]</scope>
    <source>
        <strain evidence="2 3">DSM 2059</strain>
    </source>
</reference>
<protein>
    <submittedName>
        <fullName evidence="2">Uncharacterized protein</fullName>
    </submittedName>
</protein>
<organism evidence="2 3">
    <name type="scientific">Desulfococcus multivorans DSM 2059</name>
    <dbReference type="NCBI Taxonomy" id="1121405"/>
    <lineage>
        <taxon>Bacteria</taxon>
        <taxon>Pseudomonadati</taxon>
        <taxon>Thermodesulfobacteriota</taxon>
        <taxon>Desulfobacteria</taxon>
        <taxon>Desulfobacterales</taxon>
        <taxon>Desulfococcaceae</taxon>
        <taxon>Desulfococcus</taxon>
    </lineage>
</organism>
<gene>
    <name evidence="2" type="ORF">dsmv_3455</name>
</gene>
<dbReference type="AlphaFoldDB" id="S7UJX9"/>
<feature type="region of interest" description="Disordered" evidence="1">
    <location>
        <begin position="46"/>
        <end position="65"/>
    </location>
</feature>
<dbReference type="EMBL" id="ATHJ01000121">
    <property type="protein sequence ID" value="EPR34114.1"/>
    <property type="molecule type" value="Genomic_DNA"/>
</dbReference>
<keyword evidence="3" id="KW-1185">Reference proteome</keyword>
<proteinExistence type="predicted"/>
<dbReference type="Proteomes" id="UP000014977">
    <property type="component" value="Unassembled WGS sequence"/>
</dbReference>
<accession>S7UJX9</accession>
<evidence type="ECO:0000256" key="1">
    <source>
        <dbReference type="SAM" id="MobiDB-lite"/>
    </source>
</evidence>
<sequence length="120" mass="12653">MAIVALTWEQDSLIAAGLLENGADDLGWTLAADARIKTEENPVGLGPVVFKGRPKDDDGKVDTRNGSPRDALFIFYKETEAVRTTLEAQDPVDVVDTIVDFLASHGGDAAAMTALAPAVA</sequence>
<name>S7UJX9_DESML</name>
<evidence type="ECO:0000313" key="3">
    <source>
        <dbReference type="Proteomes" id="UP000014977"/>
    </source>
</evidence>
<feature type="compositionally biased region" description="Basic and acidic residues" evidence="1">
    <location>
        <begin position="53"/>
        <end position="63"/>
    </location>
</feature>